<keyword evidence="2" id="KW-0378">Hydrolase</keyword>
<dbReference type="OrthoDB" id="5975353at2759"/>
<dbReference type="Pfam" id="PF14214">
    <property type="entry name" value="Helitron_like_N"/>
    <property type="match status" value="1"/>
</dbReference>
<gene>
    <name evidence="2" type="ORF">BpHYR1_016411</name>
</gene>
<keyword evidence="2" id="KW-0067">ATP-binding</keyword>
<evidence type="ECO:0000259" key="1">
    <source>
        <dbReference type="Pfam" id="PF14214"/>
    </source>
</evidence>
<dbReference type="InterPro" id="IPR025476">
    <property type="entry name" value="Helitron_helicase-like"/>
</dbReference>
<accession>A0A3M7T2K9</accession>
<name>A0A3M7T2K9_BRAPC</name>
<reference evidence="2 3" key="1">
    <citation type="journal article" date="2018" name="Sci. Rep.">
        <title>Genomic signatures of local adaptation to the degree of environmental predictability in rotifers.</title>
        <authorList>
            <person name="Franch-Gras L."/>
            <person name="Hahn C."/>
            <person name="Garcia-Roger E.M."/>
            <person name="Carmona M.J."/>
            <person name="Serra M."/>
            <person name="Gomez A."/>
        </authorList>
    </citation>
    <scope>NUCLEOTIDE SEQUENCE [LARGE SCALE GENOMIC DNA]</scope>
    <source>
        <strain evidence="2">HYR1</strain>
    </source>
</reference>
<dbReference type="GO" id="GO:0004386">
    <property type="term" value="F:helicase activity"/>
    <property type="evidence" value="ECO:0007669"/>
    <property type="project" value="UniProtKB-KW"/>
</dbReference>
<dbReference type="EMBL" id="REGN01000418">
    <property type="protein sequence ID" value="RNA42068.1"/>
    <property type="molecule type" value="Genomic_DNA"/>
</dbReference>
<keyword evidence="2" id="KW-0547">Nucleotide-binding</keyword>
<keyword evidence="2" id="KW-0347">Helicase</keyword>
<sequence length="196" mass="22978">MKRMTAYSSNITGSDSYKRRTELEATFEQKGCATVFFTFSYADNHWHDLHRLMPGQFTLDKNKRYQNVLNNPHLVDWYFTFRLNEFLKVVFDGILDCEWRWHRYEWQSRSTIHAHGAAKFKNDPGLRDLTTKVYQGRMAEKQILTDDISPASKNGVNELIYIGKKSEKILIDYTNTLLTAMNPRTNLIAVKDINVD</sequence>
<proteinExistence type="predicted"/>
<evidence type="ECO:0000313" key="3">
    <source>
        <dbReference type="Proteomes" id="UP000276133"/>
    </source>
</evidence>
<keyword evidence="3" id="KW-1185">Reference proteome</keyword>
<comment type="caution">
    <text evidence="2">The sequence shown here is derived from an EMBL/GenBank/DDBJ whole genome shotgun (WGS) entry which is preliminary data.</text>
</comment>
<organism evidence="2 3">
    <name type="scientific">Brachionus plicatilis</name>
    <name type="common">Marine rotifer</name>
    <name type="synonym">Brachionus muelleri</name>
    <dbReference type="NCBI Taxonomy" id="10195"/>
    <lineage>
        <taxon>Eukaryota</taxon>
        <taxon>Metazoa</taxon>
        <taxon>Spiralia</taxon>
        <taxon>Gnathifera</taxon>
        <taxon>Rotifera</taxon>
        <taxon>Eurotatoria</taxon>
        <taxon>Monogononta</taxon>
        <taxon>Pseudotrocha</taxon>
        <taxon>Ploima</taxon>
        <taxon>Brachionidae</taxon>
        <taxon>Brachionus</taxon>
    </lineage>
</organism>
<protein>
    <submittedName>
        <fullName evidence="2">ATP-dependent DNA helicase pif1</fullName>
    </submittedName>
</protein>
<dbReference type="Proteomes" id="UP000276133">
    <property type="component" value="Unassembled WGS sequence"/>
</dbReference>
<feature type="domain" description="Helitron helicase-like" evidence="1">
    <location>
        <begin position="1"/>
        <end position="116"/>
    </location>
</feature>
<dbReference type="AlphaFoldDB" id="A0A3M7T2K9"/>
<evidence type="ECO:0000313" key="2">
    <source>
        <dbReference type="EMBL" id="RNA42068.1"/>
    </source>
</evidence>